<dbReference type="SMART" id="SM01119">
    <property type="entry name" value="D-ser_dehydrat"/>
    <property type="match status" value="1"/>
</dbReference>
<evidence type="ECO:0000259" key="1">
    <source>
        <dbReference type="SMART" id="SM01119"/>
    </source>
</evidence>
<dbReference type="SUPFAM" id="SSF51419">
    <property type="entry name" value="PLP-binding barrel"/>
    <property type="match status" value="1"/>
</dbReference>
<dbReference type="Proteomes" id="UP001419910">
    <property type="component" value="Unassembled WGS sequence"/>
</dbReference>
<comment type="caution">
    <text evidence="2">The sequence shown here is derived from an EMBL/GenBank/DDBJ whole genome shotgun (WGS) entry which is preliminary data.</text>
</comment>
<dbReference type="PANTHER" id="PTHR28004">
    <property type="entry name" value="ZGC:162816-RELATED"/>
    <property type="match status" value="1"/>
</dbReference>
<evidence type="ECO:0000313" key="2">
    <source>
        <dbReference type="EMBL" id="MEN2793264.1"/>
    </source>
</evidence>
<dbReference type="InterPro" id="IPR042208">
    <property type="entry name" value="D-ser_dehydrat-like_sf"/>
</dbReference>
<feature type="domain" description="D-serine dehydratase-like" evidence="1">
    <location>
        <begin position="316"/>
        <end position="413"/>
    </location>
</feature>
<proteinExistence type="predicted"/>
<accession>A0ABU9YBS2</accession>
<dbReference type="Pfam" id="PF14031">
    <property type="entry name" value="D-ser_dehydrat"/>
    <property type="match status" value="1"/>
</dbReference>
<dbReference type="InterPro" id="IPR026956">
    <property type="entry name" value="D-ser_dehydrat-like_dom"/>
</dbReference>
<dbReference type="Gene3D" id="2.40.37.20">
    <property type="entry name" value="D-serine dehydratase-like domain"/>
    <property type="match status" value="1"/>
</dbReference>
<sequence length="426" mass="46118">MTAHFAPSVTIDSHWKGFPPELAGCSLDAAILQDKRLLNGDFLMPVALLKESAIEQNIRSMQAFAKAAGVELCPHGKTSMSPELFARQLGAGAWGMTAATAHHVRLYRQWGVRRILLANQLVAPADISLVLDLLIADDFEFFCLVDSPEGVERLAEAVRHKGLDRPLNLLLEIGASQGRTGVRSIEGSLALGRRIAHEAGVLALRGVEIFEGIYASSGRGPAAAEAMLDEMAGIARRLLHEGLFAPGEIILTGGGSALFDLCARQLAAVDLDGHATVVLRSGCYVTHDHGTYAAALEAIRARQSETFTAELRPVAALEVWAVVQSLPEPGFAVVSLGKRDVGFDTDLPRPIWHFRPDMGMPRPVGDQLRVTKLYDQHACLEGTHGLMVGDLVGFGISHPCSTFDRWRAIPVVDDHYRMVDIVTTVF</sequence>
<dbReference type="Gene3D" id="3.20.20.10">
    <property type="entry name" value="Alanine racemase"/>
    <property type="match status" value="1"/>
</dbReference>
<protein>
    <submittedName>
        <fullName evidence="2">Amino acid deaminase</fullName>
    </submittedName>
</protein>
<evidence type="ECO:0000313" key="3">
    <source>
        <dbReference type="Proteomes" id="UP001419910"/>
    </source>
</evidence>
<dbReference type="InterPro" id="IPR051466">
    <property type="entry name" value="D-amino_acid_metab_enzyme"/>
</dbReference>
<keyword evidence="3" id="KW-1185">Reference proteome</keyword>
<dbReference type="EMBL" id="JBDIME010000042">
    <property type="protein sequence ID" value="MEN2793264.1"/>
    <property type="molecule type" value="Genomic_DNA"/>
</dbReference>
<dbReference type="InterPro" id="IPR029066">
    <property type="entry name" value="PLP-binding_barrel"/>
</dbReference>
<dbReference type="PANTHER" id="PTHR28004:SF8">
    <property type="entry name" value="D-SERINE DEAMINASE"/>
    <property type="match status" value="1"/>
</dbReference>
<reference evidence="2 3" key="1">
    <citation type="submission" date="2024-05" db="EMBL/GenBank/DDBJ databases">
        <authorList>
            <person name="Liu Q."/>
            <person name="Xin Y.-H."/>
        </authorList>
    </citation>
    <scope>NUCLEOTIDE SEQUENCE [LARGE SCALE GENOMIC DNA]</scope>
    <source>
        <strain evidence="2 3">CGMCC 1.10181</strain>
    </source>
</reference>
<organism evidence="2 3">
    <name type="scientific">Sphingomonas oligophenolica</name>
    <dbReference type="NCBI Taxonomy" id="301154"/>
    <lineage>
        <taxon>Bacteria</taxon>
        <taxon>Pseudomonadati</taxon>
        <taxon>Pseudomonadota</taxon>
        <taxon>Alphaproteobacteria</taxon>
        <taxon>Sphingomonadales</taxon>
        <taxon>Sphingomonadaceae</taxon>
        <taxon>Sphingomonas</taxon>
    </lineage>
</organism>
<name>A0ABU9YBS2_9SPHN</name>
<gene>
    <name evidence="2" type="ORF">ABC974_26810</name>
</gene>